<dbReference type="Proteomes" id="UP000494115">
    <property type="component" value="Unassembled WGS sequence"/>
</dbReference>
<dbReference type="SUPFAM" id="SSF56796">
    <property type="entry name" value="Dehydroquinate synthase-like"/>
    <property type="match status" value="1"/>
</dbReference>
<organism evidence="3 4">
    <name type="scientific">Pararobbsia alpina</name>
    <dbReference type="NCBI Taxonomy" id="621374"/>
    <lineage>
        <taxon>Bacteria</taxon>
        <taxon>Pseudomonadati</taxon>
        <taxon>Pseudomonadota</taxon>
        <taxon>Betaproteobacteria</taxon>
        <taxon>Burkholderiales</taxon>
        <taxon>Burkholderiaceae</taxon>
        <taxon>Pararobbsia</taxon>
    </lineage>
</organism>
<accession>A0A6S7BPX9</accession>
<dbReference type="EMBL" id="CADIKM010000094">
    <property type="protein sequence ID" value="CAB3807067.1"/>
    <property type="molecule type" value="Genomic_DNA"/>
</dbReference>
<proteinExistence type="predicted"/>
<dbReference type="Pfam" id="PF00465">
    <property type="entry name" value="Fe-ADH"/>
    <property type="match status" value="1"/>
</dbReference>
<protein>
    <recommendedName>
        <fullName evidence="2">Alcohol dehydrogenase iron-type/glycerol dehydrogenase GldA domain-containing protein</fullName>
    </recommendedName>
</protein>
<keyword evidence="1" id="KW-0560">Oxidoreductase</keyword>
<name>A0A6S7BPX9_9BURK</name>
<sequence>MEIVRAERINGLVAVGGGSTTWLAKAIAYRTDLPQIIGSTTFAGSEMTPILGQTEGYDRQPSNTAAVLVST</sequence>
<dbReference type="Gene3D" id="3.40.50.1970">
    <property type="match status" value="1"/>
</dbReference>
<dbReference type="GO" id="GO:0016491">
    <property type="term" value="F:oxidoreductase activity"/>
    <property type="evidence" value="ECO:0007669"/>
    <property type="project" value="UniProtKB-KW"/>
</dbReference>
<dbReference type="InterPro" id="IPR001670">
    <property type="entry name" value="ADH_Fe/GldA"/>
</dbReference>
<keyword evidence="4" id="KW-1185">Reference proteome</keyword>
<evidence type="ECO:0000256" key="1">
    <source>
        <dbReference type="ARBA" id="ARBA00023002"/>
    </source>
</evidence>
<gene>
    <name evidence="3" type="ORF">LMG28138_05881</name>
</gene>
<dbReference type="AlphaFoldDB" id="A0A6S7BPX9"/>
<dbReference type="GO" id="GO:0046872">
    <property type="term" value="F:metal ion binding"/>
    <property type="evidence" value="ECO:0007669"/>
    <property type="project" value="InterPro"/>
</dbReference>
<feature type="domain" description="Alcohol dehydrogenase iron-type/glycerol dehydrogenase GldA" evidence="2">
    <location>
        <begin position="2"/>
        <end position="54"/>
    </location>
</feature>
<evidence type="ECO:0000313" key="3">
    <source>
        <dbReference type="EMBL" id="CAB3807067.1"/>
    </source>
</evidence>
<evidence type="ECO:0000259" key="2">
    <source>
        <dbReference type="Pfam" id="PF00465"/>
    </source>
</evidence>
<evidence type="ECO:0000313" key="4">
    <source>
        <dbReference type="Proteomes" id="UP000494115"/>
    </source>
</evidence>
<reference evidence="3 4" key="1">
    <citation type="submission" date="2020-04" db="EMBL/GenBank/DDBJ databases">
        <authorList>
            <person name="De Canck E."/>
        </authorList>
    </citation>
    <scope>NUCLEOTIDE SEQUENCE [LARGE SCALE GENOMIC DNA]</scope>
    <source>
        <strain evidence="3 4">LMG 28138</strain>
    </source>
</reference>